<evidence type="ECO:0000313" key="10">
    <source>
        <dbReference type="Proteomes" id="UP001212160"/>
    </source>
</evidence>
<dbReference type="EMBL" id="JAQMLA010000070">
    <property type="protein sequence ID" value="MDB8688231.1"/>
    <property type="molecule type" value="Genomic_DNA"/>
</dbReference>
<protein>
    <submittedName>
        <fullName evidence="9">Accessory gene regulator B family protein</fullName>
    </submittedName>
</protein>
<evidence type="ECO:0000256" key="8">
    <source>
        <dbReference type="SAM" id="Phobius"/>
    </source>
</evidence>
<feature type="transmembrane region" description="Helical" evidence="8">
    <location>
        <begin position="104"/>
        <end position="122"/>
    </location>
</feature>
<dbReference type="GO" id="GO:0016020">
    <property type="term" value="C:membrane"/>
    <property type="evidence" value="ECO:0007669"/>
    <property type="project" value="InterPro"/>
</dbReference>
<organism evidence="9 10">
    <name type="scientific">Mediterraneibacter gnavus</name>
    <name type="common">Ruminococcus gnavus</name>
    <dbReference type="NCBI Taxonomy" id="33038"/>
    <lineage>
        <taxon>Bacteria</taxon>
        <taxon>Bacillati</taxon>
        <taxon>Bacillota</taxon>
        <taxon>Clostridia</taxon>
        <taxon>Lachnospirales</taxon>
        <taxon>Lachnospiraceae</taxon>
        <taxon>Mediterraneibacter</taxon>
    </lineage>
</organism>
<dbReference type="GO" id="GO:0008233">
    <property type="term" value="F:peptidase activity"/>
    <property type="evidence" value="ECO:0007669"/>
    <property type="project" value="UniProtKB-KW"/>
</dbReference>
<evidence type="ECO:0000256" key="6">
    <source>
        <dbReference type="ARBA" id="ARBA00022989"/>
    </source>
</evidence>
<dbReference type="Proteomes" id="UP001212160">
    <property type="component" value="Unassembled WGS sequence"/>
</dbReference>
<feature type="transmembrane region" description="Helical" evidence="8">
    <location>
        <begin position="41"/>
        <end position="66"/>
    </location>
</feature>
<dbReference type="SMART" id="SM00793">
    <property type="entry name" value="AgrB"/>
    <property type="match status" value="1"/>
</dbReference>
<evidence type="ECO:0000256" key="2">
    <source>
        <dbReference type="ARBA" id="ARBA00022654"/>
    </source>
</evidence>
<evidence type="ECO:0000256" key="5">
    <source>
        <dbReference type="ARBA" id="ARBA00022801"/>
    </source>
</evidence>
<keyword evidence="2" id="KW-0673">Quorum sensing</keyword>
<keyword evidence="6 8" id="KW-1133">Transmembrane helix</keyword>
<dbReference type="AlphaFoldDB" id="A0AAW6DKZ1"/>
<gene>
    <name evidence="9" type="ORF">PNW85_16475</name>
</gene>
<evidence type="ECO:0000256" key="3">
    <source>
        <dbReference type="ARBA" id="ARBA00022670"/>
    </source>
</evidence>
<keyword evidence="1" id="KW-1003">Cell membrane</keyword>
<accession>A0AAW6DKZ1</accession>
<dbReference type="GO" id="GO:0006508">
    <property type="term" value="P:proteolysis"/>
    <property type="evidence" value="ECO:0007669"/>
    <property type="project" value="UniProtKB-KW"/>
</dbReference>
<reference evidence="9" key="1">
    <citation type="submission" date="2023-01" db="EMBL/GenBank/DDBJ databases">
        <title>Human gut microbiome strain richness.</title>
        <authorList>
            <person name="Chen-Liaw A."/>
        </authorList>
    </citation>
    <scope>NUCLEOTIDE SEQUENCE</scope>
    <source>
        <strain evidence="9">RTP21484st1_H11_RTP21484_190118</strain>
    </source>
</reference>
<dbReference type="GO" id="GO:0009372">
    <property type="term" value="P:quorum sensing"/>
    <property type="evidence" value="ECO:0007669"/>
    <property type="project" value="UniProtKB-KW"/>
</dbReference>
<keyword evidence="7 8" id="KW-0472">Membrane</keyword>
<dbReference type="InterPro" id="IPR006741">
    <property type="entry name" value="AgrB"/>
</dbReference>
<evidence type="ECO:0000313" key="9">
    <source>
        <dbReference type="EMBL" id="MDB8688231.1"/>
    </source>
</evidence>
<evidence type="ECO:0000256" key="7">
    <source>
        <dbReference type="ARBA" id="ARBA00023136"/>
    </source>
</evidence>
<keyword evidence="4 8" id="KW-0812">Transmembrane</keyword>
<feature type="transmembrane region" description="Helical" evidence="8">
    <location>
        <begin position="78"/>
        <end position="97"/>
    </location>
</feature>
<keyword evidence="5" id="KW-0378">Hydrolase</keyword>
<evidence type="ECO:0000256" key="4">
    <source>
        <dbReference type="ARBA" id="ARBA00022692"/>
    </source>
</evidence>
<comment type="caution">
    <text evidence="9">The sequence shown here is derived from an EMBL/GenBank/DDBJ whole genome shotgun (WGS) entry which is preliminary data.</text>
</comment>
<sequence length="194" mass="21794">MIKKIKEQVVSYFLPEGAVSLDELEICLYGLHMMAKKACHIVFILFLGFILGEFCSIVLFLVIYAQIREYSGGYHADSSIGCYWCTIIATICAVALVKILSQINLFLNLGCMLICGGIIWGLSPQEAENKPLTEKEKIKYQYVTRKYLLVSGGLCVFGVVYPLIMYSVITAWVIQAIMLVAGKLKSTCKRRKRI</sequence>
<name>A0AAW6DKZ1_MEDGN</name>
<keyword evidence="3" id="KW-0645">Protease</keyword>
<evidence type="ECO:0000256" key="1">
    <source>
        <dbReference type="ARBA" id="ARBA00022475"/>
    </source>
</evidence>
<dbReference type="RefSeq" id="WP_272108143.1">
    <property type="nucleotide sequence ID" value="NZ_JAQMLA010000070.1"/>
</dbReference>
<proteinExistence type="predicted"/>
<dbReference type="Pfam" id="PF04647">
    <property type="entry name" value="AgrB"/>
    <property type="match status" value="1"/>
</dbReference>